<evidence type="ECO:0000313" key="7">
    <source>
        <dbReference type="EMBL" id="PWN37610.1"/>
    </source>
</evidence>
<dbReference type="RefSeq" id="XP_025357912.1">
    <property type="nucleotide sequence ID" value="XM_025501618.1"/>
</dbReference>
<dbReference type="STRING" id="1280837.A0A316VJD2"/>
<dbReference type="InterPro" id="IPR011990">
    <property type="entry name" value="TPR-like_helical_dom_sf"/>
</dbReference>
<organism evidence="7 8">
    <name type="scientific">Meira miltonrushii</name>
    <dbReference type="NCBI Taxonomy" id="1280837"/>
    <lineage>
        <taxon>Eukaryota</taxon>
        <taxon>Fungi</taxon>
        <taxon>Dikarya</taxon>
        <taxon>Basidiomycota</taxon>
        <taxon>Ustilaginomycotina</taxon>
        <taxon>Exobasidiomycetes</taxon>
        <taxon>Exobasidiales</taxon>
        <taxon>Brachybasidiaceae</taxon>
        <taxon>Meira</taxon>
    </lineage>
</organism>
<comment type="similarity">
    <text evidence="1">Belongs to the CCM1 family.</text>
</comment>
<sequence>MLRRLSGLSARYVQQPSSSRLACLQISNVLQSPTRQIHSSTVSHARRGELTKLERQTIAEINLLKKQVEDDTKEQIAKESAANLPEITDESLDLLYEALNMPDPPTEEDMEEEQKRRKQLLPPFQKDQVRQQSLSRRLEDIKKRLDEVVNYTQKDATERSGDASERLTKILQSVEKDESMSVADQGNEDELTQAQAGSSISEGHTSTQRSTTRDLIAQLQVSIPALSNNSSLTMAFPLGLLSTKDWTALAYQAAVEDDRNGILQILKLMEESGQTSMQTKVINTALAVYSKEGDFKACQSLTTAMEENGIVPDAFSSHHLVAAYARAGRLDEAAAIVKHLQDVQPASMQTYTLLIEHYLQKASQPQIQSKAWSLFYDMRTYAHSIPDAHLYAQMIRACALGVPQPGDALWKPRAGLLAESNTISKKRIIPKPGRALRPDTERALDLFREMTLRYNVRPTPEVYSAVILACTRRRDMYEKGIELFQSMLEIERQRITALQSDEETKSDLSLSFSPDRETYNAVLGGCCQVGDLLRARWILAEMLRSSYALWTSLRSRPNVADWEWAEVETRRPDEFTLTYVFYTYATFKPPKRASIKKVKVQKEGQAEESESSEQPPHSESTDVEPTSKVEDNNSFSERLPESSAGAIREVNGLLERVAVDATTEGGLLSAVIPDTRMLNAYLSVLSEQCTEADRLPMLESAIFGASDEKSRYSVFDGDSVFAKWQVPINGYTCELALEACSKSKDREHADALADRIWQEWQKISEPKTRGSGTEAETVKEEKRMQGIDPVRISRCWANMIRNAAKSNRIKDAMNLLHSFVEKYPPATSSMSALPQQQRNSVRPAAQYPALTFQQVEVLHHRLVLSTNNPKQRHRDLAFITWVIKAYESSLSPKMPAVLKRPSKLW</sequence>
<keyword evidence="2" id="KW-0677">Repeat</keyword>
<dbReference type="Proteomes" id="UP000245771">
    <property type="component" value="Unassembled WGS sequence"/>
</dbReference>
<comment type="function">
    <text evidence="3">Regulates mitochondrial small subunit maturation by controlling 15S rRNA 5'-end processing. Localizes to the 5' precursor of the 15S rRNA in a position that is subsequently occupied by mS47 in the mature yeast mtSSU. Uses structure and sequence-specific RNA recognition, binding to a single-stranded region of the precursor and specifically recognizing bases -6 to -1. The exchange of Ccm1 for mS47 is coupled to the irreversible removal of precursor rRNA that is accompanied by conformational changes of the mitoribosomal proteins uS5m and mS26. These conformational changes signal completion of 5'-end rRNA processing through protection of the mature 5'-end of the 15S rRNA and stabilization of mS47. The removal of the 5' precursor together with the dissociation of Ccm1 may be catalyzed by the 5'-3' exoribonuclease Pet127. Involved in the specific removal of group I introns in mitochondrial encoded transcripts.</text>
</comment>
<evidence type="ECO:0000256" key="5">
    <source>
        <dbReference type="PROSITE-ProRule" id="PRU00708"/>
    </source>
</evidence>
<reference evidence="7 8" key="1">
    <citation type="journal article" date="2018" name="Mol. Biol. Evol.">
        <title>Broad Genomic Sampling Reveals a Smut Pathogenic Ancestry of the Fungal Clade Ustilaginomycotina.</title>
        <authorList>
            <person name="Kijpornyongpan T."/>
            <person name="Mondo S.J."/>
            <person name="Barry K."/>
            <person name="Sandor L."/>
            <person name="Lee J."/>
            <person name="Lipzen A."/>
            <person name="Pangilinan J."/>
            <person name="LaButti K."/>
            <person name="Hainaut M."/>
            <person name="Henrissat B."/>
            <person name="Grigoriev I.V."/>
            <person name="Spatafora J.W."/>
            <person name="Aime M.C."/>
        </authorList>
    </citation>
    <scope>NUCLEOTIDE SEQUENCE [LARGE SCALE GENOMIC DNA]</scope>
    <source>
        <strain evidence="7 8">MCA 3882</strain>
    </source>
</reference>
<dbReference type="Gene3D" id="1.25.40.10">
    <property type="entry name" value="Tetratricopeptide repeat domain"/>
    <property type="match status" value="2"/>
</dbReference>
<dbReference type="EMBL" id="KZ819602">
    <property type="protein sequence ID" value="PWN37610.1"/>
    <property type="molecule type" value="Genomic_DNA"/>
</dbReference>
<dbReference type="AlphaFoldDB" id="A0A316VJD2"/>
<evidence type="ECO:0000256" key="6">
    <source>
        <dbReference type="SAM" id="MobiDB-lite"/>
    </source>
</evidence>
<dbReference type="Pfam" id="PF01535">
    <property type="entry name" value="PPR"/>
    <property type="match status" value="1"/>
</dbReference>
<name>A0A316VJD2_9BASI</name>
<dbReference type="InParanoid" id="A0A316VJD2"/>
<evidence type="ECO:0000256" key="4">
    <source>
        <dbReference type="ARBA" id="ARBA00044511"/>
    </source>
</evidence>
<accession>A0A316VJD2</accession>
<gene>
    <name evidence="7" type="ORF">FA14DRAFT_187694</name>
</gene>
<dbReference type="PANTHER" id="PTHR47936">
    <property type="entry name" value="PPR_LONG DOMAIN-CONTAINING PROTEIN"/>
    <property type="match status" value="1"/>
</dbReference>
<dbReference type="PANTHER" id="PTHR47936:SF1">
    <property type="entry name" value="PENTATRICOPEPTIDE REPEAT-CONTAINING PROTEIN GUN1, CHLOROPLASTIC"/>
    <property type="match status" value="1"/>
</dbReference>
<feature type="compositionally biased region" description="Polar residues" evidence="6">
    <location>
        <begin position="192"/>
        <end position="210"/>
    </location>
</feature>
<evidence type="ECO:0000256" key="2">
    <source>
        <dbReference type="ARBA" id="ARBA00022737"/>
    </source>
</evidence>
<feature type="region of interest" description="Disordered" evidence="6">
    <location>
        <begin position="101"/>
        <end position="135"/>
    </location>
</feature>
<evidence type="ECO:0008006" key="9">
    <source>
        <dbReference type="Google" id="ProtNLM"/>
    </source>
</evidence>
<dbReference type="GeneID" id="37023399"/>
<proteinExistence type="inferred from homology"/>
<evidence type="ECO:0000313" key="8">
    <source>
        <dbReference type="Proteomes" id="UP000245771"/>
    </source>
</evidence>
<evidence type="ECO:0000256" key="3">
    <source>
        <dbReference type="ARBA" id="ARBA00044493"/>
    </source>
</evidence>
<comment type="subunit">
    <text evidence="4">Binds to mitochondrial small subunit 15S rRNA.</text>
</comment>
<evidence type="ECO:0000256" key="1">
    <source>
        <dbReference type="ARBA" id="ARBA00006192"/>
    </source>
</evidence>
<feature type="region of interest" description="Disordered" evidence="6">
    <location>
        <begin position="596"/>
        <end position="642"/>
    </location>
</feature>
<feature type="repeat" description="PPR" evidence="5">
    <location>
        <begin position="515"/>
        <end position="549"/>
    </location>
</feature>
<protein>
    <recommendedName>
        <fullName evidence="9">Pentacotripeptide-repeat region of PRORP domain-containing protein</fullName>
    </recommendedName>
</protein>
<keyword evidence="8" id="KW-1185">Reference proteome</keyword>
<feature type="region of interest" description="Disordered" evidence="6">
    <location>
        <begin position="173"/>
        <end position="211"/>
    </location>
</feature>
<dbReference type="OrthoDB" id="2018246at2759"/>
<dbReference type="PROSITE" id="PS51375">
    <property type="entry name" value="PPR"/>
    <property type="match status" value="1"/>
</dbReference>
<dbReference type="InterPro" id="IPR002885">
    <property type="entry name" value="PPR_rpt"/>
</dbReference>